<keyword evidence="3" id="KW-1185">Reference proteome</keyword>
<evidence type="ECO:0000313" key="3">
    <source>
        <dbReference type="Proteomes" id="UP000249547"/>
    </source>
</evidence>
<gene>
    <name evidence="2" type="ORF">LX64_02150</name>
</gene>
<evidence type="ECO:0008006" key="4">
    <source>
        <dbReference type="Google" id="ProtNLM"/>
    </source>
</evidence>
<dbReference type="OrthoDB" id="679547at2"/>
<dbReference type="RefSeq" id="WP_148707272.1">
    <property type="nucleotide sequence ID" value="NZ_QLLL01000003.1"/>
</dbReference>
<feature type="chain" id="PRO_5016298559" description="MG2 domain-containing protein" evidence="1">
    <location>
        <begin position="23"/>
        <end position="807"/>
    </location>
</feature>
<evidence type="ECO:0000256" key="1">
    <source>
        <dbReference type="SAM" id="SignalP"/>
    </source>
</evidence>
<proteinExistence type="predicted"/>
<accession>A0A327QRW4</accession>
<sequence length="807" mass="91482">MRKFLLQTSFVTMSLCPLFSKAQTQPAAIIDHINQRFEQYTRDNYRQQLYIQTDKTTYLAGETIWMKLYCSILAFGDVPDMSKIVYVEVLNEKNQPVLQQKLGIHEGLGEGFLTLLPTMETGNYTLCAYTKWMQNFGEEYFFKQPVTIINTFEQLSLVDSKQSKKAIIKFATNGGQLVAGVKNFVAYSIKDPAGNGLEASGKIVDNAGNFVTDIKPGKFGIDSFSFTPQSNKKYKALIHFNQQDTIVALPEVKDQGYVVTYSMKDHFTIMVETSMPVGQTYYSTVVQNNGKITAVDVAPVIPDATNPKNHKIHFYFKGKNPIREGVNEITVFDNEYNIVGQRLFFQPPTAKLNITTKVNKSIYGKREKVDIDVATKDSSDQTVPANLSVKVIRKDQLDLNKVDDIQSYHMLTSHINGIVEEPAYYFAGSNNVVEDANMLLLLQGKYSVDWSAVFNTKQPKFLYAPELNGHIVTGKVTNKRTGKPMPNTMVYLSIPGKQVRFFATTSDDNGYISVEVPGYYGDGDLVVQPAPQDSAAQIAINSPYYVHKEQPIFHTTQDVILTKAAVNDLKQRHREMQIQQAFFGDSLTLLAYKGPTDSAAFYGPPDEQFNLDDYTRFRTMEEVFREYVPTVMVRKHSDGLHLLALDKGLNSPKFFDRDPFILLDGVPIFNNKKFFEYDPLKVRKGSVVAHQYIYNNLKVDGIVSLQTYKGDLDGYQLEPYVTVQEYNGLQYPRAFYSPQYDGRSRNNRRMPDYRNLLYWSPNVKIGNDGNGKVNFYTCDIPGEYLIVVEGISTNGQVGYTYTDFKVE</sequence>
<organism evidence="2 3">
    <name type="scientific">Chitinophaga skermanii</name>
    <dbReference type="NCBI Taxonomy" id="331697"/>
    <lineage>
        <taxon>Bacteria</taxon>
        <taxon>Pseudomonadati</taxon>
        <taxon>Bacteroidota</taxon>
        <taxon>Chitinophagia</taxon>
        <taxon>Chitinophagales</taxon>
        <taxon>Chitinophagaceae</taxon>
        <taxon>Chitinophaga</taxon>
    </lineage>
</organism>
<dbReference type="AlphaFoldDB" id="A0A327QRW4"/>
<evidence type="ECO:0000313" key="2">
    <source>
        <dbReference type="EMBL" id="RAJ07021.1"/>
    </source>
</evidence>
<reference evidence="2 3" key="1">
    <citation type="submission" date="2018-06" db="EMBL/GenBank/DDBJ databases">
        <title>Genomic Encyclopedia of Archaeal and Bacterial Type Strains, Phase II (KMG-II): from individual species to whole genera.</title>
        <authorList>
            <person name="Goeker M."/>
        </authorList>
    </citation>
    <scope>NUCLEOTIDE SEQUENCE [LARGE SCALE GENOMIC DNA]</scope>
    <source>
        <strain evidence="2 3">DSM 23857</strain>
    </source>
</reference>
<keyword evidence="1" id="KW-0732">Signal</keyword>
<dbReference type="Gene3D" id="2.60.40.1930">
    <property type="match status" value="1"/>
</dbReference>
<name>A0A327QRW4_9BACT</name>
<dbReference type="Proteomes" id="UP000249547">
    <property type="component" value="Unassembled WGS sequence"/>
</dbReference>
<feature type="signal peptide" evidence="1">
    <location>
        <begin position="1"/>
        <end position="22"/>
    </location>
</feature>
<dbReference type="EMBL" id="QLLL01000003">
    <property type="protein sequence ID" value="RAJ07021.1"/>
    <property type="molecule type" value="Genomic_DNA"/>
</dbReference>
<protein>
    <recommendedName>
        <fullName evidence="4">MG2 domain-containing protein</fullName>
    </recommendedName>
</protein>
<comment type="caution">
    <text evidence="2">The sequence shown here is derived from an EMBL/GenBank/DDBJ whole genome shotgun (WGS) entry which is preliminary data.</text>
</comment>